<protein>
    <submittedName>
        <fullName evidence="1">Uncharacterized protein</fullName>
    </submittedName>
</protein>
<evidence type="ECO:0000313" key="1">
    <source>
        <dbReference type="EMBL" id="EFB2195444.1"/>
    </source>
</evidence>
<dbReference type="AlphaFoldDB" id="A0A8S7CVN6"/>
<evidence type="ECO:0000313" key="2">
    <source>
        <dbReference type="Proteomes" id="UP000519859"/>
    </source>
</evidence>
<proteinExistence type="predicted"/>
<dbReference type="EMBL" id="AASDFP010000128">
    <property type="protein sequence ID" value="EFB2195444.1"/>
    <property type="molecule type" value="Genomic_DNA"/>
</dbReference>
<dbReference type="Proteomes" id="UP000519859">
    <property type="component" value="Unassembled WGS sequence"/>
</dbReference>
<dbReference type="RefSeq" id="WP_149005030.1">
    <property type="nucleotide sequence ID" value="NZ_AP027632.1"/>
</dbReference>
<name>A0A8S7CVN6_ECOLX</name>
<comment type="caution">
    <text evidence="1">The sequence shown here is derived from an EMBL/GenBank/DDBJ whole genome shotgun (WGS) entry which is preliminary data.</text>
</comment>
<accession>A0A8S7CVN6</accession>
<gene>
    <name evidence="1" type="ORF">FIJ20_25390</name>
</gene>
<organism evidence="1 2">
    <name type="scientific">Escherichia coli</name>
    <dbReference type="NCBI Taxonomy" id="562"/>
    <lineage>
        <taxon>Bacteria</taxon>
        <taxon>Pseudomonadati</taxon>
        <taxon>Pseudomonadota</taxon>
        <taxon>Gammaproteobacteria</taxon>
        <taxon>Enterobacterales</taxon>
        <taxon>Enterobacteriaceae</taxon>
        <taxon>Escherichia</taxon>
    </lineage>
</organism>
<sequence>MESKNELKLSCVYKMLISKSEVLSEKADGEAEYNEKSRLRNMVWWLDNRATWIAHCIAAIGDVSINEAVIELQLIITSPSKGCCGENPWSRGLEYLQSDKLIM</sequence>
<reference evidence="1 2" key="1">
    <citation type="submission" date="2019-06" db="EMBL/GenBank/DDBJ databases">
        <authorList>
            <consortium name="NARMS: The National Antimicrobial Resistance Monitoring System"/>
        </authorList>
    </citation>
    <scope>NUCLEOTIDE SEQUENCE [LARGE SCALE GENOMIC DNA]</scope>
    <source>
        <strain evidence="1 2">FSIS11921886</strain>
    </source>
</reference>